<sequence length="266" mass="28521">MSDTVLYEIKNHIATITLNRPERHNAINFETYQALNEAFVAANENSTVRCIVFTGRGRSFCSGDDVVEIMASSGGLSSTLNTQKDNQPASPTPAVVTAMRASRCPIINAVNGAAVGFGMELSLLCDIRIASDSARFSEMFIRRGIIATSISFDLLPGIVGPAIAAEMLLTGEIINAHQALQAGLVSRVVQADELMASALDLAAKIAANAPLAVERAKTGLNLKRDQKTDQMEQHLAESLRFLSGTEDHKESVAAFLEKRPAIYSGK</sequence>
<proteinExistence type="inferred from homology"/>
<evidence type="ECO:0008006" key="3">
    <source>
        <dbReference type="Google" id="ProtNLM"/>
    </source>
</evidence>
<reference evidence="2" key="1">
    <citation type="submission" date="2018-05" db="EMBL/GenBank/DDBJ databases">
        <authorList>
            <person name="Lanie J.A."/>
            <person name="Ng W.-L."/>
            <person name="Kazmierczak K.M."/>
            <person name="Andrzejewski T.M."/>
            <person name="Davidsen T.M."/>
            <person name="Wayne K.J."/>
            <person name="Tettelin H."/>
            <person name="Glass J.I."/>
            <person name="Rusch D."/>
            <person name="Podicherti R."/>
            <person name="Tsui H.-C.T."/>
            <person name="Winkler M.E."/>
        </authorList>
    </citation>
    <scope>NUCLEOTIDE SEQUENCE</scope>
</reference>
<name>A0A382ILB0_9ZZZZ</name>
<evidence type="ECO:0000313" key="2">
    <source>
        <dbReference type="EMBL" id="SVC00079.1"/>
    </source>
</evidence>
<dbReference type="EMBL" id="UINC01067925">
    <property type="protein sequence ID" value="SVC00079.1"/>
    <property type="molecule type" value="Genomic_DNA"/>
</dbReference>
<dbReference type="PANTHER" id="PTHR43802:SF1">
    <property type="entry name" value="IP11341P-RELATED"/>
    <property type="match status" value="1"/>
</dbReference>
<accession>A0A382ILB0</accession>
<dbReference type="CDD" id="cd06558">
    <property type="entry name" value="crotonase-like"/>
    <property type="match status" value="1"/>
</dbReference>
<dbReference type="SUPFAM" id="SSF52096">
    <property type="entry name" value="ClpP/crotonase"/>
    <property type="match status" value="1"/>
</dbReference>
<dbReference type="Pfam" id="PF00378">
    <property type="entry name" value="ECH_1"/>
    <property type="match status" value="1"/>
</dbReference>
<evidence type="ECO:0000256" key="1">
    <source>
        <dbReference type="ARBA" id="ARBA00005254"/>
    </source>
</evidence>
<organism evidence="2">
    <name type="scientific">marine metagenome</name>
    <dbReference type="NCBI Taxonomy" id="408172"/>
    <lineage>
        <taxon>unclassified sequences</taxon>
        <taxon>metagenomes</taxon>
        <taxon>ecological metagenomes</taxon>
    </lineage>
</organism>
<dbReference type="InterPro" id="IPR029045">
    <property type="entry name" value="ClpP/crotonase-like_dom_sf"/>
</dbReference>
<dbReference type="AlphaFoldDB" id="A0A382ILB0"/>
<comment type="similarity">
    <text evidence="1">Belongs to the enoyl-CoA hydratase/isomerase family.</text>
</comment>
<gene>
    <name evidence="2" type="ORF">METZ01_LOCUS252933</name>
</gene>
<protein>
    <recommendedName>
        <fullName evidence="3">Enoyl-CoA hydratase</fullName>
    </recommendedName>
</protein>
<dbReference type="InterPro" id="IPR001753">
    <property type="entry name" value="Enoyl-CoA_hydra/iso"/>
</dbReference>
<dbReference type="PANTHER" id="PTHR43802">
    <property type="entry name" value="ENOYL-COA HYDRATASE"/>
    <property type="match status" value="1"/>
</dbReference>
<dbReference type="Gene3D" id="3.90.226.10">
    <property type="entry name" value="2-enoyl-CoA Hydratase, Chain A, domain 1"/>
    <property type="match status" value="1"/>
</dbReference>